<dbReference type="PROSITE" id="PS51898">
    <property type="entry name" value="TYR_RECOMBINASE"/>
    <property type="match status" value="1"/>
</dbReference>
<dbReference type="Gene3D" id="1.10.443.10">
    <property type="entry name" value="Intergrase catalytic core"/>
    <property type="match status" value="1"/>
</dbReference>
<evidence type="ECO:0000256" key="2">
    <source>
        <dbReference type="ARBA" id="ARBA00022908"/>
    </source>
</evidence>
<protein>
    <submittedName>
        <fullName evidence="5">Integrase family protein</fullName>
    </submittedName>
</protein>
<dbReference type="PANTHER" id="PTHR30629:SF2">
    <property type="entry name" value="PROPHAGE INTEGRASE INTS-RELATED"/>
    <property type="match status" value="1"/>
</dbReference>
<dbReference type="PANTHER" id="PTHR30629">
    <property type="entry name" value="PROPHAGE INTEGRASE"/>
    <property type="match status" value="1"/>
</dbReference>
<dbReference type="Gene3D" id="3.30.160.390">
    <property type="entry name" value="Integrase, DNA-binding domain"/>
    <property type="match status" value="1"/>
</dbReference>
<dbReference type="SUPFAM" id="SSF56349">
    <property type="entry name" value="DNA breaking-rejoining enzymes"/>
    <property type="match status" value="1"/>
</dbReference>
<evidence type="ECO:0000313" key="5">
    <source>
        <dbReference type="EMBL" id="MBC2834059.1"/>
    </source>
</evidence>
<dbReference type="AlphaFoldDB" id="A0A842I2U7"/>
<dbReference type="RefSeq" id="WP_185795689.1">
    <property type="nucleotide sequence ID" value="NZ_JACLQD010000001.1"/>
</dbReference>
<dbReference type="InterPro" id="IPR002104">
    <property type="entry name" value="Integrase_catalytic"/>
</dbReference>
<gene>
    <name evidence="5" type="ORF">H7F16_00975</name>
</gene>
<evidence type="ECO:0000259" key="4">
    <source>
        <dbReference type="PROSITE" id="PS51898"/>
    </source>
</evidence>
<proteinExistence type="inferred from homology"/>
<dbReference type="Pfam" id="PF13356">
    <property type="entry name" value="Arm-DNA-bind_3"/>
    <property type="match status" value="1"/>
</dbReference>
<sequence length="458" mass="50867">MAQRITALSDAALRSLKPTGERYEVIDKVMQGLVGRVSASGRVMFVLRARNAAGKMQTVTLGAYPDLTLKSARDAANRTKLEMKSGRDINGEKKLVRETTLMEQDKTTLRAVVLEYEQRFSASKSSWRARGPKTERSGARQVIERVYADLLDKPITKLSDEDFAASISNYRRLRPSDGRTTANGQASRARAYLSPVLDWVAGRKSFQKLGASRTQRLPVASLMTTHDPASDDPTITGKRTRVLTEAELKAVLPFLVYPAPELETLRLGRHLDFRPIAMRFMLLTAARLDEVCSMRWQDIDRTNSVWRKPAVKSTRGGPRGQALPLPEPVMALLRELPGWKAAKPDQLVFPNGAGTGPLDNWTRFQKALHIASGTTDWHRHDLRRTAATIMHSLKVPASTIEQILAHTDPLRGDNVGASASHYIQLGRVLKNARDPQEEALSTLAEALAYIETTDTREG</sequence>
<reference evidence="5 6" key="1">
    <citation type="journal article" date="2017" name="Int. J. Syst. Evol. Microbiol.">
        <title>Gemmobacter straminiformis sp. nov., isolated from an artificial fountain.</title>
        <authorList>
            <person name="Kang J.Y."/>
            <person name="Kim M.J."/>
            <person name="Chun J."/>
            <person name="Son K.P."/>
            <person name="Jahng K.Y."/>
        </authorList>
    </citation>
    <scope>NUCLEOTIDE SEQUENCE [LARGE SCALE GENOMIC DNA]</scope>
    <source>
        <strain evidence="5 6">CAM-8</strain>
    </source>
</reference>
<dbReference type="GO" id="GO:0006310">
    <property type="term" value="P:DNA recombination"/>
    <property type="evidence" value="ECO:0007669"/>
    <property type="project" value="UniProtKB-KW"/>
</dbReference>
<dbReference type="GO" id="GO:0015074">
    <property type="term" value="P:DNA integration"/>
    <property type="evidence" value="ECO:0007669"/>
    <property type="project" value="UniProtKB-KW"/>
</dbReference>
<feature type="domain" description="Tyr recombinase" evidence="4">
    <location>
        <begin position="238"/>
        <end position="441"/>
    </location>
</feature>
<dbReference type="Proteomes" id="UP000555411">
    <property type="component" value="Unassembled WGS sequence"/>
</dbReference>
<keyword evidence="3" id="KW-0233">DNA recombination</keyword>
<comment type="similarity">
    <text evidence="1">Belongs to the 'phage' integrase family.</text>
</comment>
<dbReference type="InterPro" id="IPR050808">
    <property type="entry name" value="Phage_Integrase"/>
</dbReference>
<dbReference type="EMBL" id="JACLQD010000001">
    <property type="protein sequence ID" value="MBC2834059.1"/>
    <property type="molecule type" value="Genomic_DNA"/>
</dbReference>
<dbReference type="InterPro" id="IPR011010">
    <property type="entry name" value="DNA_brk_join_enz"/>
</dbReference>
<accession>A0A842I2U7</accession>
<dbReference type="InterPro" id="IPR038488">
    <property type="entry name" value="Integrase_DNA-bd_sf"/>
</dbReference>
<comment type="caution">
    <text evidence="5">The sequence shown here is derived from an EMBL/GenBank/DDBJ whole genome shotgun (WGS) entry which is preliminary data.</text>
</comment>
<organism evidence="5 6">
    <name type="scientific">Paragemmobacter straminiformis</name>
    <dbReference type="NCBI Taxonomy" id="2045119"/>
    <lineage>
        <taxon>Bacteria</taxon>
        <taxon>Pseudomonadati</taxon>
        <taxon>Pseudomonadota</taxon>
        <taxon>Alphaproteobacteria</taxon>
        <taxon>Rhodobacterales</taxon>
        <taxon>Paracoccaceae</taxon>
        <taxon>Paragemmobacter</taxon>
    </lineage>
</organism>
<evidence type="ECO:0000313" key="6">
    <source>
        <dbReference type="Proteomes" id="UP000555411"/>
    </source>
</evidence>
<name>A0A842I2U7_9RHOB</name>
<dbReference type="InterPro" id="IPR013762">
    <property type="entry name" value="Integrase-like_cat_sf"/>
</dbReference>
<evidence type="ECO:0000256" key="3">
    <source>
        <dbReference type="ARBA" id="ARBA00023172"/>
    </source>
</evidence>
<dbReference type="InterPro" id="IPR025166">
    <property type="entry name" value="Integrase_DNA_bind_dom"/>
</dbReference>
<keyword evidence="6" id="KW-1185">Reference proteome</keyword>
<dbReference type="Pfam" id="PF00589">
    <property type="entry name" value="Phage_integrase"/>
    <property type="match status" value="1"/>
</dbReference>
<dbReference type="GO" id="GO:0003677">
    <property type="term" value="F:DNA binding"/>
    <property type="evidence" value="ECO:0007669"/>
    <property type="project" value="InterPro"/>
</dbReference>
<evidence type="ECO:0000256" key="1">
    <source>
        <dbReference type="ARBA" id="ARBA00008857"/>
    </source>
</evidence>
<keyword evidence="2" id="KW-0229">DNA integration</keyword>